<gene>
    <name evidence="1" type="ORF">PanWU01x14_100170</name>
</gene>
<organism evidence="1 2">
    <name type="scientific">Parasponia andersonii</name>
    <name type="common">Sponia andersonii</name>
    <dbReference type="NCBI Taxonomy" id="3476"/>
    <lineage>
        <taxon>Eukaryota</taxon>
        <taxon>Viridiplantae</taxon>
        <taxon>Streptophyta</taxon>
        <taxon>Embryophyta</taxon>
        <taxon>Tracheophyta</taxon>
        <taxon>Spermatophyta</taxon>
        <taxon>Magnoliopsida</taxon>
        <taxon>eudicotyledons</taxon>
        <taxon>Gunneridae</taxon>
        <taxon>Pentapetalae</taxon>
        <taxon>rosids</taxon>
        <taxon>fabids</taxon>
        <taxon>Rosales</taxon>
        <taxon>Cannabaceae</taxon>
        <taxon>Parasponia</taxon>
    </lineage>
</organism>
<dbReference type="EMBL" id="JXTB01000068">
    <property type="protein sequence ID" value="PON67849.1"/>
    <property type="molecule type" value="Genomic_DNA"/>
</dbReference>
<dbReference type="Proteomes" id="UP000237105">
    <property type="component" value="Unassembled WGS sequence"/>
</dbReference>
<keyword evidence="2" id="KW-1185">Reference proteome</keyword>
<feature type="non-terminal residue" evidence="1">
    <location>
        <position position="1"/>
    </location>
</feature>
<name>A0A2P5D3H0_PARAD</name>
<evidence type="ECO:0000313" key="1">
    <source>
        <dbReference type="EMBL" id="PON67849.1"/>
    </source>
</evidence>
<comment type="caution">
    <text evidence="1">The sequence shown here is derived from an EMBL/GenBank/DDBJ whole genome shotgun (WGS) entry which is preliminary data.</text>
</comment>
<evidence type="ECO:0000313" key="2">
    <source>
        <dbReference type="Proteomes" id="UP000237105"/>
    </source>
</evidence>
<protein>
    <submittedName>
        <fullName evidence="1">Uncharacterized protein</fullName>
    </submittedName>
</protein>
<accession>A0A2P5D3H0</accession>
<reference evidence="2" key="1">
    <citation type="submission" date="2016-06" db="EMBL/GenBank/DDBJ databases">
        <title>Parallel loss of symbiosis genes in relatives of nitrogen-fixing non-legume Parasponia.</title>
        <authorList>
            <person name="Van Velzen R."/>
            <person name="Holmer R."/>
            <person name="Bu F."/>
            <person name="Rutten L."/>
            <person name="Van Zeijl A."/>
            <person name="Liu W."/>
            <person name="Santuari L."/>
            <person name="Cao Q."/>
            <person name="Sharma T."/>
            <person name="Shen D."/>
            <person name="Roswanjaya Y."/>
            <person name="Wardhani T."/>
            <person name="Kalhor M.S."/>
            <person name="Jansen J."/>
            <person name="Van den Hoogen J."/>
            <person name="Gungor B."/>
            <person name="Hartog M."/>
            <person name="Hontelez J."/>
            <person name="Verver J."/>
            <person name="Yang W.-C."/>
            <person name="Schijlen E."/>
            <person name="Repin R."/>
            <person name="Schilthuizen M."/>
            <person name="Schranz E."/>
            <person name="Heidstra R."/>
            <person name="Miyata K."/>
            <person name="Fedorova E."/>
            <person name="Kohlen W."/>
            <person name="Bisseling T."/>
            <person name="Smit S."/>
            <person name="Geurts R."/>
        </authorList>
    </citation>
    <scope>NUCLEOTIDE SEQUENCE [LARGE SCALE GENOMIC DNA]</scope>
    <source>
        <strain evidence="2">cv. WU1-14</strain>
    </source>
</reference>
<sequence length="25" mass="2773">HLTLLSVIRQVLKIPTLTNNNTVNA</sequence>
<dbReference type="AlphaFoldDB" id="A0A2P5D3H0"/>
<proteinExistence type="predicted"/>